<dbReference type="NCBIfam" id="NF007864">
    <property type="entry name" value="PRK10576.1"/>
    <property type="match status" value="1"/>
</dbReference>
<dbReference type="InterPro" id="IPR002491">
    <property type="entry name" value="ABC_transptr_periplasmic_BD"/>
</dbReference>
<dbReference type="PANTHER" id="PTHR30532">
    <property type="entry name" value="IRON III DICITRATE-BINDING PERIPLASMIC PROTEIN"/>
    <property type="match status" value="1"/>
</dbReference>
<keyword evidence="3" id="KW-0813">Transport</keyword>
<dbReference type="PANTHER" id="PTHR30532:SF1">
    <property type="entry name" value="IRON(3+)-HYDROXAMATE-BINDING PROTEIN FHUD"/>
    <property type="match status" value="1"/>
</dbReference>
<dbReference type="Pfam" id="PF01497">
    <property type="entry name" value="Peripla_BP_2"/>
    <property type="match status" value="1"/>
</dbReference>
<dbReference type="EMBL" id="PJZK01000017">
    <property type="protein sequence ID" value="PLR46775.1"/>
    <property type="molecule type" value="Genomic_DNA"/>
</dbReference>
<feature type="domain" description="Fe/B12 periplasmic-binding" evidence="6">
    <location>
        <begin position="38"/>
        <end position="298"/>
    </location>
</feature>
<dbReference type="Gene3D" id="3.40.50.1980">
    <property type="entry name" value="Nitrogenase molybdenum iron protein domain"/>
    <property type="match status" value="2"/>
</dbReference>
<gene>
    <name evidence="7" type="ORF">CYR34_15630</name>
</gene>
<evidence type="ECO:0000256" key="2">
    <source>
        <dbReference type="ARBA" id="ARBA00008814"/>
    </source>
</evidence>
<dbReference type="GO" id="GO:1901678">
    <property type="term" value="P:iron coordination entity transport"/>
    <property type="evidence" value="ECO:0007669"/>
    <property type="project" value="UniProtKB-ARBA"/>
</dbReference>
<dbReference type="PRINTS" id="PR01715">
    <property type="entry name" value="FERRIBNDNGPP"/>
</dbReference>
<protein>
    <submittedName>
        <fullName evidence="7">Iron-hydroxamate transporter substrate-binding subunit</fullName>
    </submittedName>
</protein>
<dbReference type="Proteomes" id="UP000234626">
    <property type="component" value="Unassembled WGS sequence"/>
</dbReference>
<accession>A0A2N5EKC9</accession>
<evidence type="ECO:0000256" key="5">
    <source>
        <dbReference type="ARBA" id="ARBA00022729"/>
    </source>
</evidence>
<evidence type="ECO:0000259" key="6">
    <source>
        <dbReference type="PROSITE" id="PS50983"/>
    </source>
</evidence>
<evidence type="ECO:0000313" key="7">
    <source>
        <dbReference type="EMBL" id="PLR46775.1"/>
    </source>
</evidence>
<dbReference type="PROSITE" id="PS51318">
    <property type="entry name" value="TAT"/>
    <property type="match status" value="1"/>
</dbReference>
<organism evidence="7 8">
    <name type="scientific">Chimaeribacter arupi</name>
    <dbReference type="NCBI Taxonomy" id="2060066"/>
    <lineage>
        <taxon>Bacteria</taxon>
        <taxon>Pseudomonadati</taxon>
        <taxon>Pseudomonadota</taxon>
        <taxon>Gammaproteobacteria</taxon>
        <taxon>Enterobacterales</taxon>
        <taxon>Yersiniaceae</taxon>
        <taxon>Chimaeribacter</taxon>
    </lineage>
</organism>
<dbReference type="InterPro" id="IPR006311">
    <property type="entry name" value="TAT_signal"/>
</dbReference>
<comment type="caution">
    <text evidence="7">The sequence shown here is derived from an EMBL/GenBank/DDBJ whole genome shotgun (WGS) entry which is preliminary data.</text>
</comment>
<dbReference type="AlphaFoldDB" id="A0A2N5EKC9"/>
<dbReference type="InterPro" id="IPR051313">
    <property type="entry name" value="Bact_iron-sidero_bind"/>
</dbReference>
<keyword evidence="4" id="KW-0410">Iron transport</keyword>
<proteinExistence type="inferred from homology"/>
<dbReference type="CDD" id="cd01146">
    <property type="entry name" value="FhuD"/>
    <property type="match status" value="1"/>
</dbReference>
<sequence>MKCNQPDTTRRRLLQAMALSPLLPAWPSLAAARPDLTRIVTLEWSPTELLLALGVAPLGVADVYNYRLWVKEPALPPNVVDVGTRTEPNLEMLQQLRPSLLMLSAGYGPSPEALQRIAPSMGFAFYDGQQPPLQLARRALHQLAERLDLRPAADRHLAQFDALMAQTRAQLPAAARRPVLLFSFLDARHVLVFGKGSLFMNVLDELGIPNAWPGETNFWGSAIVGIEQLAAVKPAHALCFDHGDHRLRDEITATPLWQSLPLARDGVVTEMPAIWFYGSTYSAMRFCRMLPQVLGGRP</sequence>
<dbReference type="PROSITE" id="PS50983">
    <property type="entry name" value="FE_B12_PBP"/>
    <property type="match status" value="1"/>
</dbReference>
<keyword evidence="4" id="KW-0408">Iron</keyword>
<evidence type="ECO:0000313" key="8">
    <source>
        <dbReference type="Proteomes" id="UP000234626"/>
    </source>
</evidence>
<name>A0A2N5EKC9_9GAMM</name>
<evidence type="ECO:0000256" key="3">
    <source>
        <dbReference type="ARBA" id="ARBA00022448"/>
    </source>
</evidence>
<reference evidence="7 8" key="1">
    <citation type="submission" date="2017-12" db="EMBL/GenBank/DDBJ databases">
        <title>Characterization of six clinical isolates of Enterochimera gen. nov., a novel genus of the Yersiniaciae family and the three species Enterochimera arupensis sp. nov., Enterochimera coloradensis sp. nov, and Enterochimera californica sp. nov.</title>
        <authorList>
            <person name="Rossi A."/>
            <person name="Fisher M."/>
        </authorList>
    </citation>
    <scope>NUCLEOTIDE SEQUENCE [LARGE SCALE GENOMIC DNA]</scope>
    <source>
        <strain evidence="7 8">2016Iso1</strain>
    </source>
</reference>
<comment type="subcellular location">
    <subcellularLocation>
        <location evidence="1">Cell envelope</location>
    </subcellularLocation>
</comment>
<comment type="similarity">
    <text evidence="2">Belongs to the bacterial solute-binding protein 8 family.</text>
</comment>
<evidence type="ECO:0000256" key="4">
    <source>
        <dbReference type="ARBA" id="ARBA00022496"/>
    </source>
</evidence>
<keyword evidence="8" id="KW-1185">Reference proteome</keyword>
<keyword evidence="4" id="KW-0406">Ion transport</keyword>
<evidence type="ECO:0000256" key="1">
    <source>
        <dbReference type="ARBA" id="ARBA00004196"/>
    </source>
</evidence>
<keyword evidence="5" id="KW-0732">Signal</keyword>
<dbReference type="SUPFAM" id="SSF53807">
    <property type="entry name" value="Helical backbone' metal receptor"/>
    <property type="match status" value="1"/>
</dbReference>
<dbReference type="GO" id="GO:0030288">
    <property type="term" value="C:outer membrane-bounded periplasmic space"/>
    <property type="evidence" value="ECO:0007669"/>
    <property type="project" value="TreeGrafter"/>
</dbReference>
<dbReference type="RefSeq" id="WP_072928931.1">
    <property type="nucleotide sequence ID" value="NZ_CP119395.1"/>
</dbReference>
<dbReference type="OrthoDB" id="6160519at2"/>